<organism evidence="2 3">
    <name type="scientific">Halorientalis persicus</name>
    <dbReference type="NCBI Taxonomy" id="1367881"/>
    <lineage>
        <taxon>Archaea</taxon>
        <taxon>Methanobacteriati</taxon>
        <taxon>Methanobacteriota</taxon>
        <taxon>Stenosarchaea group</taxon>
        <taxon>Halobacteria</taxon>
        <taxon>Halobacteriales</taxon>
        <taxon>Haloarculaceae</taxon>
        <taxon>Halorientalis</taxon>
    </lineage>
</organism>
<dbReference type="Proteomes" id="UP000198775">
    <property type="component" value="Unassembled WGS sequence"/>
</dbReference>
<dbReference type="InterPro" id="IPR002559">
    <property type="entry name" value="Transposase_11"/>
</dbReference>
<dbReference type="InterPro" id="IPR053520">
    <property type="entry name" value="Transposase_Tn903"/>
</dbReference>
<protein>
    <submittedName>
        <fullName evidence="2">Transposase, IS5 family</fullName>
    </submittedName>
</protein>
<dbReference type="GO" id="GO:0003677">
    <property type="term" value="F:DNA binding"/>
    <property type="evidence" value="ECO:0007669"/>
    <property type="project" value="InterPro"/>
</dbReference>
<evidence type="ECO:0000313" key="3">
    <source>
        <dbReference type="Proteomes" id="UP000198775"/>
    </source>
</evidence>
<reference evidence="3" key="1">
    <citation type="submission" date="2016-10" db="EMBL/GenBank/DDBJ databases">
        <authorList>
            <person name="Varghese N."/>
            <person name="Submissions S."/>
        </authorList>
    </citation>
    <scope>NUCLEOTIDE SEQUENCE [LARGE SCALE GENOMIC DNA]</scope>
    <source>
        <strain evidence="3">IBRC-M 10043</strain>
    </source>
</reference>
<dbReference type="NCBIfam" id="NF033579">
    <property type="entry name" value="transpos_IS5_2"/>
    <property type="match status" value="1"/>
</dbReference>
<keyword evidence="3" id="KW-1185">Reference proteome</keyword>
<gene>
    <name evidence="2" type="ORF">SAMN05216388_1009112</name>
</gene>
<feature type="domain" description="Transposase IS4-like" evidence="1">
    <location>
        <begin position="110"/>
        <end position="269"/>
    </location>
</feature>
<dbReference type="GO" id="GO:0006313">
    <property type="term" value="P:DNA transposition"/>
    <property type="evidence" value="ECO:0007669"/>
    <property type="project" value="InterPro"/>
</dbReference>
<sequence>MSKISRFTSKVVQLAKNAVGGQGEVAAPEGGGGFAESAVLSLHFLRVYLEKSYREALDLLSEMPHILGEIGLEAADLPHYSTLVKWFDRIKTALWRVLLRHSAQLHDPSGHAAIDATFFDRENASKHYCRRTNYRVQTLKTTALVDTDSHAILDVHCTTEKTHDTQLGWQVARRNAGDLASLAADKGYDWMDSREKLREEGVRPLIKHREFRPIDHAHNARIDGPRYRQRAMCETVFSTIKRTLGDTVRARTWYGEFRELVLMCAVYNITQAVNQ</sequence>
<evidence type="ECO:0000259" key="1">
    <source>
        <dbReference type="Pfam" id="PF01609"/>
    </source>
</evidence>
<accession>A0A1H8MSS7</accession>
<dbReference type="AlphaFoldDB" id="A0A1H8MSS7"/>
<dbReference type="Pfam" id="PF01609">
    <property type="entry name" value="DDE_Tnp_1"/>
    <property type="match status" value="1"/>
</dbReference>
<dbReference type="EMBL" id="FOCX01000009">
    <property type="protein sequence ID" value="SEO20465.1"/>
    <property type="molecule type" value="Genomic_DNA"/>
</dbReference>
<dbReference type="GO" id="GO:0004803">
    <property type="term" value="F:transposase activity"/>
    <property type="evidence" value="ECO:0007669"/>
    <property type="project" value="InterPro"/>
</dbReference>
<dbReference type="RefSeq" id="WP_092660208.1">
    <property type="nucleotide sequence ID" value="NZ_FOCX01000009.1"/>
</dbReference>
<proteinExistence type="predicted"/>
<evidence type="ECO:0000313" key="2">
    <source>
        <dbReference type="EMBL" id="SEO20465.1"/>
    </source>
</evidence>
<name>A0A1H8MSS7_9EURY</name>
<dbReference type="OrthoDB" id="110773at2157"/>